<feature type="compositionally biased region" description="Basic and acidic residues" evidence="1">
    <location>
        <begin position="89"/>
        <end position="114"/>
    </location>
</feature>
<gene>
    <name evidence="3" type="ORF">SAMN05660413_01485</name>
</gene>
<protein>
    <recommendedName>
        <fullName evidence="5">LTXXQ motif family protein</fullName>
    </recommendedName>
</protein>
<dbReference type="EMBL" id="FOVL01000007">
    <property type="protein sequence ID" value="SFN53191.1"/>
    <property type="molecule type" value="Genomic_DNA"/>
</dbReference>
<dbReference type="Proteomes" id="UP000199153">
    <property type="component" value="Unassembled WGS sequence"/>
</dbReference>
<keyword evidence="4" id="KW-1185">Reference proteome</keyword>
<feature type="compositionally biased region" description="Basic and acidic residues" evidence="1">
    <location>
        <begin position="65"/>
        <end position="82"/>
    </location>
</feature>
<feature type="chain" id="PRO_5011567197" description="LTXXQ motif family protein" evidence="2">
    <location>
        <begin position="19"/>
        <end position="143"/>
    </location>
</feature>
<name>A0A1I4ZSG7_9FLAO</name>
<evidence type="ECO:0008006" key="5">
    <source>
        <dbReference type="Google" id="ProtNLM"/>
    </source>
</evidence>
<dbReference type="InterPro" id="IPR012899">
    <property type="entry name" value="LTXXQ"/>
</dbReference>
<dbReference type="Pfam" id="PF07813">
    <property type="entry name" value="LTXXQ"/>
    <property type="match status" value="1"/>
</dbReference>
<sequence>MKKISLILILLISVSAFAQERKQKKAHKDRVEMTAEERATLKTERMTSALDLTQAQQEEIKKFFTEQTQEREEYRTERKEARINNTTARAERSEVRNLRTKKREEHREKMKEILTDEQYSTWQENLAKRERKAHNRKNRNHRK</sequence>
<dbReference type="AlphaFoldDB" id="A0A1I4ZSG7"/>
<dbReference type="GO" id="GO:0042597">
    <property type="term" value="C:periplasmic space"/>
    <property type="evidence" value="ECO:0007669"/>
    <property type="project" value="InterPro"/>
</dbReference>
<dbReference type="Gene3D" id="1.20.120.1490">
    <property type="match status" value="1"/>
</dbReference>
<keyword evidence="2" id="KW-0732">Signal</keyword>
<reference evidence="3 4" key="1">
    <citation type="submission" date="2016-10" db="EMBL/GenBank/DDBJ databases">
        <authorList>
            <person name="de Groot N.N."/>
        </authorList>
    </citation>
    <scope>NUCLEOTIDE SEQUENCE [LARGE SCALE GENOMIC DNA]</scope>
    <source>
        <strain evidence="3 4">DSM 17794</strain>
    </source>
</reference>
<accession>A0A1I4ZSG7</accession>
<feature type="region of interest" description="Disordered" evidence="1">
    <location>
        <begin position="65"/>
        <end position="143"/>
    </location>
</feature>
<organism evidence="3 4">
    <name type="scientific">Salegentibacter flavus</name>
    <dbReference type="NCBI Taxonomy" id="287099"/>
    <lineage>
        <taxon>Bacteria</taxon>
        <taxon>Pseudomonadati</taxon>
        <taxon>Bacteroidota</taxon>
        <taxon>Flavobacteriia</taxon>
        <taxon>Flavobacteriales</taxon>
        <taxon>Flavobacteriaceae</taxon>
        <taxon>Salegentibacter</taxon>
    </lineage>
</organism>
<feature type="compositionally biased region" description="Basic residues" evidence="1">
    <location>
        <begin position="129"/>
        <end position="143"/>
    </location>
</feature>
<evidence type="ECO:0000256" key="2">
    <source>
        <dbReference type="SAM" id="SignalP"/>
    </source>
</evidence>
<dbReference type="RefSeq" id="WP_093407803.1">
    <property type="nucleotide sequence ID" value="NZ_FOVL01000007.1"/>
</dbReference>
<feature type="signal peptide" evidence="2">
    <location>
        <begin position="1"/>
        <end position="18"/>
    </location>
</feature>
<evidence type="ECO:0000313" key="3">
    <source>
        <dbReference type="EMBL" id="SFN53191.1"/>
    </source>
</evidence>
<dbReference type="STRING" id="287099.SAMN05660413_01485"/>
<evidence type="ECO:0000256" key="1">
    <source>
        <dbReference type="SAM" id="MobiDB-lite"/>
    </source>
</evidence>
<dbReference type="OrthoDB" id="956918at2"/>
<evidence type="ECO:0000313" key="4">
    <source>
        <dbReference type="Proteomes" id="UP000199153"/>
    </source>
</evidence>
<proteinExistence type="predicted"/>